<organism evidence="2 3">
    <name type="scientific">Ruminiclostridium hungatei</name>
    <name type="common">Clostridium hungatei</name>
    <dbReference type="NCBI Taxonomy" id="48256"/>
    <lineage>
        <taxon>Bacteria</taxon>
        <taxon>Bacillati</taxon>
        <taxon>Bacillota</taxon>
        <taxon>Clostridia</taxon>
        <taxon>Eubacteriales</taxon>
        <taxon>Oscillospiraceae</taxon>
        <taxon>Ruminiclostridium</taxon>
    </lineage>
</organism>
<evidence type="ECO:0000313" key="3">
    <source>
        <dbReference type="Proteomes" id="UP000191554"/>
    </source>
</evidence>
<dbReference type="EMBL" id="MZGX01000006">
    <property type="protein sequence ID" value="OPX45072.1"/>
    <property type="molecule type" value="Genomic_DNA"/>
</dbReference>
<dbReference type="RefSeq" id="WP_080063745.1">
    <property type="nucleotide sequence ID" value="NZ_MZGX01000006.1"/>
</dbReference>
<protein>
    <submittedName>
        <fullName evidence="2">Baseplate J-like protein</fullName>
    </submittedName>
</protein>
<name>A0A1V4SMF6_RUMHU</name>
<comment type="caution">
    <text evidence="2">The sequence shown here is derived from an EMBL/GenBank/DDBJ whole genome shotgun (WGS) entry which is preliminary data.</text>
</comment>
<dbReference type="Proteomes" id="UP000191554">
    <property type="component" value="Unassembled WGS sequence"/>
</dbReference>
<dbReference type="InterPro" id="IPR006949">
    <property type="entry name" value="Barrel_Baseplate_J-like"/>
</dbReference>
<proteinExistence type="predicted"/>
<dbReference type="STRING" id="48256.CLHUN_13040"/>
<dbReference type="Pfam" id="PF04865">
    <property type="entry name" value="Baseplate_J"/>
    <property type="match status" value="1"/>
</dbReference>
<sequence length="232" mass="24973">MSDINFVTVDSGEILNNLIKAFEEHMGETLYPGDERRQFLYNFVPVLVSAYNSINNTGRGNLLRYASGEVLDSLGEFWDCTRLPAQRARVTLKFSLSAAQTSSTHIPAGTRATPDGTIYFATLQELVIPAGQNQGTVTAKAQAGAQLNFTRIAVGDGQLAGQSISDLSISDITIYAVDKETNIVTSSGTTVNIEQAVQLINKVVEVQLENTSLQKRVDDITIAITALMGGAI</sequence>
<keyword evidence="3" id="KW-1185">Reference proteome</keyword>
<gene>
    <name evidence="2" type="ORF">CLHUN_13040</name>
</gene>
<reference evidence="2 3" key="1">
    <citation type="submission" date="2017-03" db="EMBL/GenBank/DDBJ databases">
        <title>Genome sequence of Clostridium hungatei DSM 14427.</title>
        <authorList>
            <person name="Poehlein A."/>
            <person name="Daniel R."/>
        </authorList>
    </citation>
    <scope>NUCLEOTIDE SEQUENCE [LARGE SCALE GENOMIC DNA]</scope>
    <source>
        <strain evidence="2 3">DSM 14427</strain>
    </source>
</reference>
<evidence type="ECO:0000313" key="2">
    <source>
        <dbReference type="EMBL" id="OPX45072.1"/>
    </source>
</evidence>
<dbReference type="OrthoDB" id="9793802at2"/>
<accession>A0A1V4SMF6</accession>
<feature type="domain" description="Baseplate protein J-like barrel" evidence="1">
    <location>
        <begin position="92"/>
        <end position="149"/>
    </location>
</feature>
<evidence type="ECO:0000259" key="1">
    <source>
        <dbReference type="Pfam" id="PF04865"/>
    </source>
</evidence>
<dbReference type="AlphaFoldDB" id="A0A1V4SMF6"/>